<dbReference type="InterPro" id="IPR016024">
    <property type="entry name" value="ARM-type_fold"/>
</dbReference>
<dbReference type="InterPro" id="IPR011989">
    <property type="entry name" value="ARM-like"/>
</dbReference>
<dbReference type="AlphaFoldDB" id="A0A085WN83"/>
<evidence type="ECO:0000313" key="3">
    <source>
        <dbReference type="Proteomes" id="UP000028725"/>
    </source>
</evidence>
<organism evidence="2 3">
    <name type="scientific">Hyalangium minutum</name>
    <dbReference type="NCBI Taxonomy" id="394096"/>
    <lineage>
        <taxon>Bacteria</taxon>
        <taxon>Pseudomonadati</taxon>
        <taxon>Myxococcota</taxon>
        <taxon>Myxococcia</taxon>
        <taxon>Myxococcales</taxon>
        <taxon>Cystobacterineae</taxon>
        <taxon>Archangiaceae</taxon>
        <taxon>Hyalangium</taxon>
    </lineage>
</organism>
<feature type="region of interest" description="Disordered" evidence="1">
    <location>
        <begin position="650"/>
        <end position="717"/>
    </location>
</feature>
<dbReference type="PATRIC" id="fig|394096.3.peg.3093"/>
<evidence type="ECO:0000313" key="2">
    <source>
        <dbReference type="EMBL" id="KFE69146.1"/>
    </source>
</evidence>
<feature type="compositionally biased region" description="Basic and acidic residues" evidence="1">
    <location>
        <begin position="650"/>
        <end position="692"/>
    </location>
</feature>
<gene>
    <name evidence="2" type="ORF">DB31_7048</name>
</gene>
<dbReference type="EMBL" id="JMCB01000005">
    <property type="protein sequence ID" value="KFE69146.1"/>
    <property type="molecule type" value="Genomic_DNA"/>
</dbReference>
<dbReference type="Proteomes" id="UP000028725">
    <property type="component" value="Unassembled WGS sequence"/>
</dbReference>
<protein>
    <recommendedName>
        <fullName evidence="4">TolA protein</fullName>
    </recommendedName>
</protein>
<evidence type="ECO:0008006" key="4">
    <source>
        <dbReference type="Google" id="ProtNLM"/>
    </source>
</evidence>
<dbReference type="Gene3D" id="1.25.10.10">
    <property type="entry name" value="Leucine-rich Repeat Variant"/>
    <property type="match status" value="1"/>
</dbReference>
<comment type="caution">
    <text evidence="2">The sequence shown here is derived from an EMBL/GenBank/DDBJ whole genome shotgun (WGS) entry which is preliminary data.</text>
</comment>
<proteinExistence type="predicted"/>
<evidence type="ECO:0000256" key="1">
    <source>
        <dbReference type="SAM" id="MobiDB-lite"/>
    </source>
</evidence>
<sequence length="798" mass="89846">MERHGAARTLLQAGVDRFALAQRVAALEPGQAEWMEQQYAAQWEKAWPLLEDVRRCEEHLLQKGFVEDAVEQLAALIPGGLRLVSPEGGPLEHPETLEGLFAKGASWEVRQLAGLALVHQGKVSQELSYLVRSCLSDDRERIRVETALAVSRWRVFEWIRIGVKGWEQVREIARRAMAQPELTARAAVAWARASRGKELEVDVLFALRQGLEHPDPDVRFECALCLDNEAELLAALGSQDTQKVSRARRVLTTLRSASLFEQLVRRGDAGFVRDVVATLPQEVPDEALEALLSRSEQGPGRLTEALLPLVEGRPFAGWSEAARDRWSYWARVVLPGAPPEVALRLLRWVGEPPVAAGPARVFVEATAETLARAPADVRARSLEDIGFSRFLALAGPQEEPLLNQWAREAESGAPLAQALMTLTSRLQDWQEPPEQAARVLNAVWEGPGRQALLEPLKQAVRDWSGIVGRVVLIDAVWQRFHEHPDERADLLFVFAPWRQELWERQLASPEDAVTRFQAWWHVDPEGFARQADLLMQDAPVDELPRRVQCVLSAAADRVMLQPRTTSLAVFYAAAALANAFRAGADELAPEVERFLEWFPGFERRVQTTPPETTDRAPRRDFLEELHTEVRLMRERLEALREEADRQWQEELRRKVEESRRRDMERQAREAEKAAEESRRKAEEARRVLEAQRAEQAAHLADTLEQTSEPEAATRKLRPRIDSKSIDMEIIFPGKALPTLLDYARLLKTLGLGDPLKALSSAGLDMAGWVAEATAWGQALTGRLELGLRFGELMTAPWE</sequence>
<keyword evidence="3" id="KW-1185">Reference proteome</keyword>
<accession>A0A085WN83</accession>
<reference evidence="2 3" key="1">
    <citation type="submission" date="2014-04" db="EMBL/GenBank/DDBJ databases">
        <title>Genome assembly of Hyalangium minutum DSM 14724.</title>
        <authorList>
            <person name="Sharma G."/>
            <person name="Subramanian S."/>
        </authorList>
    </citation>
    <scope>NUCLEOTIDE SEQUENCE [LARGE SCALE GENOMIC DNA]</scope>
    <source>
        <strain evidence="2 3">DSM 14724</strain>
    </source>
</reference>
<dbReference type="SUPFAM" id="SSF48371">
    <property type="entry name" value="ARM repeat"/>
    <property type="match status" value="1"/>
</dbReference>
<name>A0A085WN83_9BACT</name>